<name>A0A381VM96_9ZZZZ</name>
<evidence type="ECO:0000313" key="1">
    <source>
        <dbReference type="EMBL" id="SVA41456.1"/>
    </source>
</evidence>
<dbReference type="EMBL" id="UINC01009239">
    <property type="protein sequence ID" value="SVA41456.1"/>
    <property type="molecule type" value="Genomic_DNA"/>
</dbReference>
<sequence length="101" mass="11450">MITLHVYLAPKPGQYEALKSKINDPWISTMSEQSGFVQAAMLTQFDDESSEDIEVISYWESEALRLEWVARPIHDEVFSSIIDLAETISPTVKTVSNTWSV</sequence>
<protein>
    <submittedName>
        <fullName evidence="1">Uncharacterized protein</fullName>
    </submittedName>
</protein>
<organism evidence="1">
    <name type="scientific">marine metagenome</name>
    <dbReference type="NCBI Taxonomy" id="408172"/>
    <lineage>
        <taxon>unclassified sequences</taxon>
        <taxon>metagenomes</taxon>
        <taxon>ecological metagenomes</taxon>
    </lineage>
</organism>
<dbReference type="Gene3D" id="3.30.70.100">
    <property type="match status" value="1"/>
</dbReference>
<gene>
    <name evidence="1" type="ORF">METZ01_LOCUS94310</name>
</gene>
<dbReference type="AlphaFoldDB" id="A0A381VM96"/>
<accession>A0A381VM96</accession>
<dbReference type="SUPFAM" id="SSF54909">
    <property type="entry name" value="Dimeric alpha+beta barrel"/>
    <property type="match status" value="1"/>
</dbReference>
<reference evidence="1" key="1">
    <citation type="submission" date="2018-05" db="EMBL/GenBank/DDBJ databases">
        <authorList>
            <person name="Lanie J.A."/>
            <person name="Ng W.-L."/>
            <person name="Kazmierczak K.M."/>
            <person name="Andrzejewski T.M."/>
            <person name="Davidsen T.M."/>
            <person name="Wayne K.J."/>
            <person name="Tettelin H."/>
            <person name="Glass J.I."/>
            <person name="Rusch D."/>
            <person name="Podicherti R."/>
            <person name="Tsui H.-C.T."/>
            <person name="Winkler M.E."/>
        </authorList>
    </citation>
    <scope>NUCLEOTIDE SEQUENCE</scope>
</reference>
<proteinExistence type="predicted"/>
<dbReference type="InterPro" id="IPR011008">
    <property type="entry name" value="Dimeric_a/b-barrel"/>
</dbReference>